<keyword evidence="5" id="KW-1185">Reference proteome</keyword>
<dbReference type="InterPro" id="IPR035979">
    <property type="entry name" value="RBD_domain_sf"/>
</dbReference>
<evidence type="ECO:0000259" key="3">
    <source>
        <dbReference type="PROSITE" id="PS50102"/>
    </source>
</evidence>
<dbReference type="OrthoDB" id="439808at2759"/>
<proteinExistence type="predicted"/>
<dbReference type="PROSITE" id="PS50102">
    <property type="entry name" value="RRM"/>
    <property type="match status" value="3"/>
</dbReference>
<comment type="caution">
    <text evidence="4">The sequence shown here is derived from an EMBL/GenBank/DDBJ whole genome shotgun (WGS) entry which is preliminary data.</text>
</comment>
<dbReference type="Pfam" id="PF00076">
    <property type="entry name" value="RRM_1"/>
    <property type="match status" value="3"/>
</dbReference>
<dbReference type="STRING" id="299467.A0A443SVK7"/>
<dbReference type="PANTHER" id="PTHR48025:SF20">
    <property type="entry name" value="TIA1 CYTOTOXIC GRANULE ASSOCIATED RNA BINDING PROTEIN"/>
    <property type="match status" value="1"/>
</dbReference>
<evidence type="ECO:0000313" key="4">
    <source>
        <dbReference type="EMBL" id="RWS31540.1"/>
    </source>
</evidence>
<dbReference type="SMART" id="SM00360">
    <property type="entry name" value="RRM"/>
    <property type="match status" value="3"/>
</dbReference>
<dbReference type="CDD" id="cd12354">
    <property type="entry name" value="RRM3_TIA1_like"/>
    <property type="match status" value="1"/>
</dbReference>
<dbReference type="Gene3D" id="3.30.70.330">
    <property type="match status" value="3"/>
</dbReference>
<feature type="domain" description="RRM" evidence="3">
    <location>
        <begin position="126"/>
        <end position="204"/>
    </location>
</feature>
<keyword evidence="1 2" id="KW-0694">RNA-binding</keyword>
<dbReference type="VEuPathDB" id="VectorBase:LDEU000498"/>
<reference evidence="4 5" key="1">
    <citation type="journal article" date="2018" name="Gigascience">
        <title>Genomes of trombidid mites reveal novel predicted allergens and laterally-transferred genes associated with secondary metabolism.</title>
        <authorList>
            <person name="Dong X."/>
            <person name="Chaisiri K."/>
            <person name="Xia D."/>
            <person name="Armstrong S.D."/>
            <person name="Fang Y."/>
            <person name="Donnelly M.J."/>
            <person name="Kadowaki T."/>
            <person name="McGarry J.W."/>
            <person name="Darby A.C."/>
            <person name="Makepeace B.L."/>
        </authorList>
    </citation>
    <scope>NUCLEOTIDE SEQUENCE [LARGE SCALE GENOMIC DNA]</scope>
    <source>
        <strain evidence="4">UoL-UT</strain>
    </source>
</reference>
<dbReference type="SUPFAM" id="SSF54928">
    <property type="entry name" value="RNA-binding domain, RBD"/>
    <property type="match status" value="2"/>
</dbReference>
<dbReference type="EMBL" id="NCKV01000134">
    <property type="protein sequence ID" value="RWS31540.1"/>
    <property type="molecule type" value="Genomic_DNA"/>
</dbReference>
<gene>
    <name evidence="4" type="ORF">B4U80_06906</name>
</gene>
<dbReference type="GO" id="GO:0005634">
    <property type="term" value="C:nucleus"/>
    <property type="evidence" value="ECO:0007669"/>
    <property type="project" value="TreeGrafter"/>
</dbReference>
<dbReference type="InterPro" id="IPR012677">
    <property type="entry name" value="Nucleotide-bd_a/b_plait_sf"/>
</dbReference>
<dbReference type="FunFam" id="3.30.70.330:FF:000419">
    <property type="entry name" value="CLUMA_CG006354, isoform A"/>
    <property type="match status" value="1"/>
</dbReference>
<dbReference type="InterPro" id="IPR050502">
    <property type="entry name" value="Euk_RNA-bind_prot"/>
</dbReference>
<feature type="domain" description="RRM" evidence="3">
    <location>
        <begin position="37"/>
        <end position="112"/>
    </location>
</feature>
<dbReference type="CDD" id="cd12353">
    <property type="entry name" value="RRM2_TIA1_like"/>
    <property type="match status" value="1"/>
</dbReference>
<dbReference type="Proteomes" id="UP000288716">
    <property type="component" value="Unassembled WGS sequence"/>
</dbReference>
<dbReference type="InterPro" id="IPR000504">
    <property type="entry name" value="RRM_dom"/>
</dbReference>
<dbReference type="FunFam" id="3.30.70.330:FF:000087">
    <property type="entry name" value="Nucleolysin TIAR isoform 1"/>
    <property type="match status" value="1"/>
</dbReference>
<sequence length="438" mass="47360">MSTNAVNNYNGNNGSTNCSKVDISSLNNGSECQTQPRTLYVGNLDPQVTEELILALFSQMGHVSGCKIIHEPGNDPYCFVEFVEHTAAANALLTMNKRQCLGRELKVNWATSPSSAGPKQDTSKHYHIFVGDLSPEIETQQLRDAFAPFGEISDCRVVRDPQTLKSKGYGFVSFVKKADAENAITTMNGQWLGSRAIRTNWATRKPPSARGANDVSGQGTTGKQLTFDEVYQQSSPTNCTVYCGGILHGLSEEVIQKTFAPFGPIQEIRVFKDKGYAFVKFATKEAATNAIVATHNSDINGQVVKCSWGKETGDPSNQVQTANAVAAQQYTYPYQQMGYWYPQSYPQMQGQFAAAVQPPGVQTYPYGQYYSTGATPSFNAAAAAAAAVGMQMAWQGAAGVAGQPHHLAASHHQQHLGAGLQQPAAIMGAYPMQPYQAQ</sequence>
<dbReference type="PANTHER" id="PTHR48025">
    <property type="entry name" value="OS02G0815200 PROTEIN"/>
    <property type="match status" value="1"/>
</dbReference>
<dbReference type="CDD" id="cd12352">
    <property type="entry name" value="RRM1_TIA1_like"/>
    <property type="match status" value="1"/>
</dbReference>
<evidence type="ECO:0000256" key="1">
    <source>
        <dbReference type="ARBA" id="ARBA00022884"/>
    </source>
</evidence>
<dbReference type="GO" id="GO:0003729">
    <property type="term" value="F:mRNA binding"/>
    <property type="evidence" value="ECO:0007669"/>
    <property type="project" value="TreeGrafter"/>
</dbReference>
<protein>
    <submittedName>
        <fullName evidence="4">Nucleolysin TIAR-like isoform X1</fullName>
    </submittedName>
</protein>
<dbReference type="AlphaFoldDB" id="A0A443SVK7"/>
<evidence type="ECO:0000256" key="2">
    <source>
        <dbReference type="PROSITE-ProRule" id="PRU00176"/>
    </source>
</evidence>
<accession>A0A443SVK7</accession>
<dbReference type="FunFam" id="3.30.70.330:FF:000317">
    <property type="entry name" value="Rox8, isoform B"/>
    <property type="match status" value="1"/>
</dbReference>
<name>A0A443SVK7_9ACAR</name>
<feature type="domain" description="RRM" evidence="3">
    <location>
        <begin position="239"/>
        <end position="311"/>
    </location>
</feature>
<evidence type="ECO:0000313" key="5">
    <source>
        <dbReference type="Proteomes" id="UP000288716"/>
    </source>
</evidence>
<organism evidence="4 5">
    <name type="scientific">Leptotrombidium deliense</name>
    <dbReference type="NCBI Taxonomy" id="299467"/>
    <lineage>
        <taxon>Eukaryota</taxon>
        <taxon>Metazoa</taxon>
        <taxon>Ecdysozoa</taxon>
        <taxon>Arthropoda</taxon>
        <taxon>Chelicerata</taxon>
        <taxon>Arachnida</taxon>
        <taxon>Acari</taxon>
        <taxon>Acariformes</taxon>
        <taxon>Trombidiformes</taxon>
        <taxon>Prostigmata</taxon>
        <taxon>Anystina</taxon>
        <taxon>Parasitengona</taxon>
        <taxon>Trombiculoidea</taxon>
        <taxon>Trombiculidae</taxon>
        <taxon>Leptotrombidium</taxon>
    </lineage>
</organism>